<evidence type="ECO:0000256" key="7">
    <source>
        <dbReference type="SAM" id="Phobius"/>
    </source>
</evidence>
<dbReference type="InterPro" id="IPR050366">
    <property type="entry name" value="BP-dependent_transpt_permease"/>
</dbReference>
<feature type="transmembrane region" description="Helical" evidence="7">
    <location>
        <begin position="41"/>
        <end position="67"/>
    </location>
</feature>
<evidence type="ECO:0000256" key="2">
    <source>
        <dbReference type="ARBA" id="ARBA00022448"/>
    </source>
</evidence>
<dbReference type="PROSITE" id="PS50928">
    <property type="entry name" value="ABC_TM1"/>
    <property type="match status" value="1"/>
</dbReference>
<evidence type="ECO:0000256" key="3">
    <source>
        <dbReference type="ARBA" id="ARBA00022475"/>
    </source>
</evidence>
<evidence type="ECO:0000256" key="1">
    <source>
        <dbReference type="ARBA" id="ARBA00004651"/>
    </source>
</evidence>
<proteinExistence type="predicted"/>
<dbReference type="EMBL" id="BARW01042279">
    <property type="protein sequence ID" value="GAJ21376.1"/>
    <property type="molecule type" value="Genomic_DNA"/>
</dbReference>
<dbReference type="SUPFAM" id="SSF161098">
    <property type="entry name" value="MetI-like"/>
    <property type="match status" value="1"/>
</dbReference>
<comment type="subcellular location">
    <subcellularLocation>
        <location evidence="1">Cell membrane</location>
        <topology evidence="1">Multi-pass membrane protein</topology>
    </subcellularLocation>
</comment>
<name>X1VUM6_9ZZZZ</name>
<keyword evidence="6 7" id="KW-0472">Membrane</keyword>
<feature type="non-terminal residue" evidence="9">
    <location>
        <position position="69"/>
    </location>
</feature>
<dbReference type="PANTHER" id="PTHR43386">
    <property type="entry name" value="OLIGOPEPTIDE TRANSPORT SYSTEM PERMEASE PROTEIN APPC"/>
    <property type="match status" value="1"/>
</dbReference>
<dbReference type="GO" id="GO:0005886">
    <property type="term" value="C:plasma membrane"/>
    <property type="evidence" value="ECO:0007669"/>
    <property type="project" value="UniProtKB-SubCell"/>
</dbReference>
<organism evidence="9">
    <name type="scientific">marine sediment metagenome</name>
    <dbReference type="NCBI Taxonomy" id="412755"/>
    <lineage>
        <taxon>unclassified sequences</taxon>
        <taxon>metagenomes</taxon>
        <taxon>ecological metagenomes</taxon>
    </lineage>
</organism>
<sequence length="69" mass="7138">SPAVTSLGVSSIGVIISTIIGIVSGFFGGKVDIVMQRFVDAFMCIPALFLILTIMSVLGPGTIQVIIVL</sequence>
<keyword evidence="2" id="KW-0813">Transport</keyword>
<evidence type="ECO:0000256" key="4">
    <source>
        <dbReference type="ARBA" id="ARBA00022692"/>
    </source>
</evidence>
<feature type="non-terminal residue" evidence="9">
    <location>
        <position position="1"/>
    </location>
</feature>
<feature type="domain" description="ABC transmembrane type-1" evidence="8">
    <location>
        <begin position="3"/>
        <end position="69"/>
    </location>
</feature>
<gene>
    <name evidence="9" type="ORF">S12H4_62769</name>
</gene>
<keyword evidence="5 7" id="KW-1133">Transmembrane helix</keyword>
<evidence type="ECO:0000259" key="8">
    <source>
        <dbReference type="PROSITE" id="PS50928"/>
    </source>
</evidence>
<evidence type="ECO:0000313" key="9">
    <source>
        <dbReference type="EMBL" id="GAJ21376.1"/>
    </source>
</evidence>
<dbReference type="GO" id="GO:0055085">
    <property type="term" value="P:transmembrane transport"/>
    <property type="evidence" value="ECO:0007669"/>
    <property type="project" value="InterPro"/>
</dbReference>
<feature type="transmembrane region" description="Helical" evidence="7">
    <location>
        <begin position="6"/>
        <end position="29"/>
    </location>
</feature>
<dbReference type="AlphaFoldDB" id="X1VUM6"/>
<dbReference type="InterPro" id="IPR035906">
    <property type="entry name" value="MetI-like_sf"/>
</dbReference>
<accession>X1VUM6</accession>
<keyword evidence="4 7" id="KW-0812">Transmembrane</keyword>
<reference evidence="9" key="1">
    <citation type="journal article" date="2014" name="Front. Microbiol.">
        <title>High frequency of phylogenetically diverse reductive dehalogenase-homologous genes in deep subseafloor sedimentary metagenomes.</title>
        <authorList>
            <person name="Kawai M."/>
            <person name="Futagami T."/>
            <person name="Toyoda A."/>
            <person name="Takaki Y."/>
            <person name="Nishi S."/>
            <person name="Hori S."/>
            <person name="Arai W."/>
            <person name="Tsubouchi T."/>
            <person name="Morono Y."/>
            <person name="Uchiyama I."/>
            <person name="Ito T."/>
            <person name="Fujiyama A."/>
            <person name="Inagaki F."/>
            <person name="Takami H."/>
        </authorList>
    </citation>
    <scope>NUCLEOTIDE SEQUENCE</scope>
    <source>
        <strain evidence="9">Expedition CK06-06</strain>
    </source>
</reference>
<protein>
    <recommendedName>
        <fullName evidence="8">ABC transmembrane type-1 domain-containing protein</fullName>
    </recommendedName>
</protein>
<dbReference type="PANTHER" id="PTHR43386:SF1">
    <property type="entry name" value="D,D-DIPEPTIDE TRANSPORT SYSTEM PERMEASE PROTEIN DDPC-RELATED"/>
    <property type="match status" value="1"/>
</dbReference>
<comment type="caution">
    <text evidence="9">The sequence shown here is derived from an EMBL/GenBank/DDBJ whole genome shotgun (WGS) entry which is preliminary data.</text>
</comment>
<evidence type="ECO:0000256" key="5">
    <source>
        <dbReference type="ARBA" id="ARBA00022989"/>
    </source>
</evidence>
<evidence type="ECO:0000256" key="6">
    <source>
        <dbReference type="ARBA" id="ARBA00023136"/>
    </source>
</evidence>
<keyword evidence="3" id="KW-1003">Cell membrane</keyword>
<dbReference type="InterPro" id="IPR000515">
    <property type="entry name" value="MetI-like"/>
</dbReference>